<keyword evidence="1" id="KW-0732">Signal</keyword>
<accession>A0A4U7N7V2</accession>
<comment type="caution">
    <text evidence="2">The sequence shown here is derived from an EMBL/GenBank/DDBJ whole genome shotgun (WGS) entry which is preliminary data.</text>
</comment>
<feature type="chain" id="PRO_5020624498" description="Antifreeze protein" evidence="1">
    <location>
        <begin position="21"/>
        <end position="506"/>
    </location>
</feature>
<organism evidence="2 3">
    <name type="scientific">Shimia litoralis</name>
    <dbReference type="NCBI Taxonomy" id="420403"/>
    <lineage>
        <taxon>Bacteria</taxon>
        <taxon>Pseudomonadati</taxon>
        <taxon>Pseudomonadota</taxon>
        <taxon>Alphaproteobacteria</taxon>
        <taxon>Rhodobacterales</taxon>
        <taxon>Roseobacteraceae</taxon>
    </lineage>
</organism>
<dbReference type="EMBL" id="SULI01000010">
    <property type="protein sequence ID" value="TKZ20684.1"/>
    <property type="molecule type" value="Genomic_DNA"/>
</dbReference>
<protein>
    <recommendedName>
        <fullName evidence="4">Antifreeze protein</fullName>
    </recommendedName>
</protein>
<name>A0A4U7N7V2_9RHOB</name>
<dbReference type="Proteomes" id="UP000306575">
    <property type="component" value="Unassembled WGS sequence"/>
</dbReference>
<evidence type="ECO:0000256" key="1">
    <source>
        <dbReference type="SAM" id="SignalP"/>
    </source>
</evidence>
<feature type="signal peptide" evidence="1">
    <location>
        <begin position="1"/>
        <end position="20"/>
    </location>
</feature>
<keyword evidence="3" id="KW-1185">Reference proteome</keyword>
<evidence type="ECO:0000313" key="2">
    <source>
        <dbReference type="EMBL" id="TKZ20684.1"/>
    </source>
</evidence>
<dbReference type="AlphaFoldDB" id="A0A4U7N7V2"/>
<proteinExistence type="predicted"/>
<sequence>MKAKPLESALALMATSFAYADQGDAPLSAIDWLNETPTVTLDIGLPPSEPPIAQNATTPDISVDTLDQPGRDAVGLLPSHVTGLPASLWHNSAALELARLIDAQRPEVLPAVQALLYTLLLAEANPPHDAGTSDRLLQSRVDKLVELGAIEQANALLERADPSAPSLFARWFDVTLLLGQEDAACSALLAAPHLAPDYASRIFCTARAGDWNSAALMLDNANALGLLTDEQDALLLRFLDPEPFADQPILVAAHAPTPLTFRLYEAIGEAHPTTTLPRPFAHADLRDITGWKARLESAERLARTGALHENRLLGIYSEGKPSASGMIWDRVDAIQSFDSALESRNLENVAATLPAAWAAMQSVHLEVPFASLFGARLLGLPLNGVTKKLARDIAFLSSDYERAARTGPRDFLAMLALGAPPRTPTNPVHRAISDGFHDARVPQEITTMLARGQLGEVILRAMSLMSDGAAGNLEALTDAIAIFRAVGLEDTARRAALQTAILDTRG</sequence>
<gene>
    <name evidence="2" type="ORF">FAP39_10180</name>
</gene>
<dbReference type="OrthoDB" id="7929427at2"/>
<evidence type="ECO:0000313" key="3">
    <source>
        <dbReference type="Proteomes" id="UP000306575"/>
    </source>
</evidence>
<evidence type="ECO:0008006" key="4">
    <source>
        <dbReference type="Google" id="ProtNLM"/>
    </source>
</evidence>
<reference evidence="2 3" key="1">
    <citation type="submission" date="2019-04" db="EMBL/GenBank/DDBJ databases">
        <title>Genome sequence of Pelagicola litoralis CL-ES2.</title>
        <authorList>
            <person name="Cao J."/>
        </authorList>
    </citation>
    <scope>NUCLEOTIDE SEQUENCE [LARGE SCALE GENOMIC DNA]</scope>
    <source>
        <strain evidence="2 3">CL-ES2</strain>
    </source>
</reference>